<comment type="caution">
    <text evidence="3">The sequence shown here is derived from an EMBL/GenBank/DDBJ whole genome shotgun (WGS) entry which is preliminary data.</text>
</comment>
<evidence type="ECO:0000256" key="1">
    <source>
        <dbReference type="SAM" id="MobiDB-lite"/>
    </source>
</evidence>
<evidence type="ECO:0000259" key="2">
    <source>
        <dbReference type="PROSITE" id="PS50097"/>
    </source>
</evidence>
<dbReference type="PROSITE" id="PS50097">
    <property type="entry name" value="BTB"/>
    <property type="match status" value="1"/>
</dbReference>
<dbReference type="Proteomes" id="UP000192596">
    <property type="component" value="Unassembled WGS sequence"/>
</dbReference>
<dbReference type="InterPro" id="IPR000210">
    <property type="entry name" value="BTB/POZ_dom"/>
</dbReference>
<dbReference type="InterPro" id="IPR011333">
    <property type="entry name" value="SKP1/BTB/POZ_sf"/>
</dbReference>
<gene>
    <name evidence="3" type="ORF">B0A48_03390</name>
</gene>
<evidence type="ECO:0000313" key="3">
    <source>
        <dbReference type="EMBL" id="OQO11663.1"/>
    </source>
</evidence>
<keyword evidence="4" id="KW-1185">Reference proteome</keyword>
<name>A0A1V8TJV4_9PEZI</name>
<feature type="region of interest" description="Disordered" evidence="1">
    <location>
        <begin position="425"/>
        <end position="450"/>
    </location>
</feature>
<dbReference type="EMBL" id="NAJO01000006">
    <property type="protein sequence ID" value="OQO11663.1"/>
    <property type="molecule type" value="Genomic_DNA"/>
</dbReference>
<accession>A0A1V8TJV4</accession>
<evidence type="ECO:0000313" key="4">
    <source>
        <dbReference type="Proteomes" id="UP000192596"/>
    </source>
</evidence>
<dbReference type="Gene3D" id="3.30.710.10">
    <property type="entry name" value="Potassium Channel Kv1.1, Chain A"/>
    <property type="match status" value="1"/>
</dbReference>
<feature type="compositionally biased region" description="Basic and acidic residues" evidence="1">
    <location>
        <begin position="440"/>
        <end position="450"/>
    </location>
</feature>
<dbReference type="AlphaFoldDB" id="A0A1V8TJV4"/>
<proteinExistence type="predicted"/>
<dbReference type="SUPFAM" id="SSF54695">
    <property type="entry name" value="POZ domain"/>
    <property type="match status" value="1"/>
</dbReference>
<organism evidence="3 4">
    <name type="scientific">Cryoendolithus antarcticus</name>
    <dbReference type="NCBI Taxonomy" id="1507870"/>
    <lineage>
        <taxon>Eukaryota</taxon>
        <taxon>Fungi</taxon>
        <taxon>Dikarya</taxon>
        <taxon>Ascomycota</taxon>
        <taxon>Pezizomycotina</taxon>
        <taxon>Dothideomycetes</taxon>
        <taxon>Dothideomycetidae</taxon>
        <taxon>Cladosporiales</taxon>
        <taxon>Cladosporiaceae</taxon>
        <taxon>Cryoendolithus</taxon>
    </lineage>
</organism>
<protein>
    <recommendedName>
        <fullName evidence="2">BTB domain-containing protein</fullName>
    </recommendedName>
</protein>
<sequence>MTSATEREQSQSVFGAVSMGSQNGFTSFGSQDDTTPKVVMPTPPMIAETAKGAFEKWISSNGQTVAPGTRSVGKPNRAQSILQRLFDDDLSKDITLEASDEKVFTAHKSIIFQSSDWMKSKWEAEKTLKLDCPADVIEPLLRHAYGLYVGLLHDSLPASTSEATQGSDAEQDSVAVQNIEAVQQLLAAASKYCMKDFTTAAIQRLLQLLDCCDDRPGLIVTVASSIYNSDSDEKTRRHAAKAVVRVLQDVMSEEKNEATLMANVKLARDVMFFAGQNLKATTASMRAPKYDFGASVAEGKERDSSWRSIHLPPPEPLSQLGTAANHGFRVATPAAEPDSMDYRFSPRECVPGPQFGQLQTSVSYTPPAFWGRNGPVLFGISQQATSAPPKIHRHPLSTAQPSAATIAPQDTYGKPVEEYFGGMSQARLKRLAETDGAEDTENKRPKTDGL</sequence>
<reference evidence="4" key="1">
    <citation type="submission" date="2017-03" db="EMBL/GenBank/DDBJ databases">
        <title>Genomes of endolithic fungi from Antarctica.</title>
        <authorList>
            <person name="Coleine C."/>
            <person name="Masonjones S."/>
            <person name="Stajich J.E."/>
        </authorList>
    </citation>
    <scope>NUCLEOTIDE SEQUENCE [LARGE SCALE GENOMIC DNA]</scope>
    <source>
        <strain evidence="4">CCFEE 5527</strain>
    </source>
</reference>
<feature type="domain" description="BTB" evidence="2">
    <location>
        <begin position="92"/>
        <end position="153"/>
    </location>
</feature>
<dbReference type="InParanoid" id="A0A1V8TJV4"/>